<feature type="transmembrane region" description="Helical" evidence="1">
    <location>
        <begin position="81"/>
        <end position="103"/>
    </location>
</feature>
<dbReference type="OrthoDB" id="1707382at2"/>
<dbReference type="InterPro" id="IPR014196">
    <property type="entry name" value="SpoIIM"/>
</dbReference>
<dbReference type="PIRSF" id="PIRSF038973">
    <property type="entry name" value="SpoIIM"/>
    <property type="match status" value="1"/>
</dbReference>
<keyword evidence="3" id="KW-1185">Reference proteome</keyword>
<gene>
    <name evidence="2" type="ordered locus">Toce_1272</name>
</gene>
<dbReference type="InterPro" id="IPR002798">
    <property type="entry name" value="SpoIIM-like"/>
</dbReference>
<dbReference type="NCBIfam" id="TIGR02831">
    <property type="entry name" value="spo_II_M"/>
    <property type="match status" value="1"/>
</dbReference>
<evidence type="ECO:0000313" key="3">
    <source>
        <dbReference type="Proteomes" id="UP000000272"/>
    </source>
</evidence>
<dbReference type="eggNOG" id="COG1300">
    <property type="taxonomic scope" value="Bacteria"/>
</dbReference>
<evidence type="ECO:0000313" key="2">
    <source>
        <dbReference type="EMBL" id="ADL08028.1"/>
    </source>
</evidence>
<feature type="transmembrane region" description="Helical" evidence="1">
    <location>
        <begin position="137"/>
        <end position="157"/>
    </location>
</feature>
<dbReference type="EMBL" id="CP002131">
    <property type="protein sequence ID" value="ADL08028.1"/>
    <property type="molecule type" value="Genomic_DNA"/>
</dbReference>
<evidence type="ECO:0000256" key="1">
    <source>
        <dbReference type="SAM" id="Phobius"/>
    </source>
</evidence>
<dbReference type="AlphaFoldDB" id="D9S3Q1"/>
<dbReference type="Pfam" id="PF01944">
    <property type="entry name" value="SpoIIM"/>
    <property type="match status" value="1"/>
</dbReference>
<organism evidence="2 3">
    <name type="scientific">Thermosediminibacter oceani (strain ATCC BAA-1034 / DSM 16646 / JW/IW-1228P)</name>
    <dbReference type="NCBI Taxonomy" id="555079"/>
    <lineage>
        <taxon>Bacteria</taxon>
        <taxon>Bacillati</taxon>
        <taxon>Bacillota</taxon>
        <taxon>Clostridia</taxon>
        <taxon>Thermosediminibacterales</taxon>
        <taxon>Thermosediminibacteraceae</taxon>
        <taxon>Thermosediminibacter</taxon>
    </lineage>
</organism>
<protein>
    <submittedName>
        <fullName evidence="2">Stage II sporulation protein M</fullName>
    </submittedName>
</protein>
<keyword evidence="1" id="KW-0812">Transmembrane</keyword>
<feature type="transmembrane region" description="Helical" evidence="1">
    <location>
        <begin position="16"/>
        <end position="37"/>
    </location>
</feature>
<dbReference type="RefSeq" id="WP_013276067.1">
    <property type="nucleotide sequence ID" value="NC_014377.1"/>
</dbReference>
<keyword evidence="1" id="KW-0472">Membrane</keyword>
<dbReference type="KEGG" id="toc:Toce_1272"/>
<proteinExistence type="predicted"/>
<feature type="transmembrane region" description="Helical" evidence="1">
    <location>
        <begin position="169"/>
        <end position="192"/>
    </location>
</feature>
<keyword evidence="1" id="KW-1133">Transmembrane helix</keyword>
<dbReference type="STRING" id="555079.Toce_1272"/>
<dbReference type="Proteomes" id="UP000000272">
    <property type="component" value="Chromosome"/>
</dbReference>
<dbReference type="HOGENOM" id="CLU_085980_0_0_9"/>
<name>D9S3Q1_THEOJ</name>
<reference evidence="2 3" key="1">
    <citation type="journal article" date="2010" name="Stand. Genomic Sci.">
        <title>Complete genome sequence of Thermosediminibacter oceani type strain (JW/IW-1228P).</title>
        <authorList>
            <person name="Pitluck S."/>
            <person name="Yasawong M."/>
            <person name="Munk C."/>
            <person name="Nolan M."/>
            <person name="Lapidus A."/>
            <person name="Lucas S."/>
            <person name="Glavina Del Rio T."/>
            <person name="Tice H."/>
            <person name="Cheng J.F."/>
            <person name="Bruce D."/>
            <person name="Detter C."/>
            <person name="Tapia R."/>
            <person name="Han C."/>
            <person name="Goodwin L."/>
            <person name="Liolios K."/>
            <person name="Ivanova N."/>
            <person name="Mavromatis K."/>
            <person name="Mikhailova N."/>
            <person name="Pati A."/>
            <person name="Chen A."/>
            <person name="Palaniappan K."/>
            <person name="Land M."/>
            <person name="Hauser L."/>
            <person name="Chang Y.J."/>
            <person name="Jeffries C.D."/>
            <person name="Rohde M."/>
            <person name="Spring S."/>
            <person name="Sikorski J."/>
            <person name="Goker M."/>
            <person name="Woyke T."/>
            <person name="Bristow J."/>
            <person name="Eisen J.A."/>
            <person name="Markowitz V."/>
            <person name="Hugenholtz P."/>
            <person name="Kyrpides N.C."/>
            <person name="Klenk H.P."/>
        </authorList>
    </citation>
    <scope>NUCLEOTIDE SEQUENCE [LARGE SCALE GENOMIC DNA]</scope>
    <source>
        <strain evidence="3">ATCC BAA-1034 / DSM 16646 / JW/IW-1228P</strain>
    </source>
</reference>
<accession>D9S3Q1</accession>
<feature type="transmembrane region" description="Helical" evidence="1">
    <location>
        <begin position="110"/>
        <end position="131"/>
    </location>
</feature>
<sequence length="208" mass="23301">MNYLIVKLADYVKRNLGYYLILSFILVAGVIAGSVSAKLLSDPQRQDLLNYIELFFSNVQNIDINSSSVFYISVLNNLKTALVICLAGLLVISFPIILIVIFFRGYILGFTVGFLVVEYGIKGSVFALLSILPQNIIIIPAIISLGVTGIHFAVTVIKNRRRMYYDGYFSMLLSYTLSCLFFCFFLIIAGLIEGYISPLFIKLITPYI</sequence>